<keyword evidence="2 3" id="KW-0961">Cell wall biogenesis/degradation</keyword>
<dbReference type="AlphaFoldDB" id="A0A7C3ZIR3"/>
<dbReference type="NCBIfam" id="TIGR00413">
    <property type="entry name" value="rlpA"/>
    <property type="match status" value="1"/>
</dbReference>
<evidence type="ECO:0000259" key="6">
    <source>
        <dbReference type="Pfam" id="PF03330"/>
    </source>
</evidence>
<keyword evidence="1 3" id="KW-0456">Lyase</keyword>
<dbReference type="HAMAP" id="MF_02071">
    <property type="entry name" value="RlpA"/>
    <property type="match status" value="1"/>
</dbReference>
<proteinExistence type="inferred from homology"/>
<sequence length="325" mass="34641" precursor="true">MKQLLRSSLWAVLLLAPLGGAVSSQAEASSSVILAQSAIPAGTNMGRSPAGASGQKGGGQPQVISQGQQRVNEEEITKLYAHNIEGTEAVTLYVRNIPVLTFLGTGDDGSPLERARSLAAKIDRLYRDGVDANGIGVQWKDETQDYMVEVNGEPLVAVDAETRLADTTNKVAEDALQVTNRLRRLLGKAPPLVAIANQPEPQPPEPTATNDVKPAEPEVVEPQPQRVSYTQNGWASWYGPGFHGNRSASGEIFNQYAMTAAHRTLPFGTWVRVTNLDNGLSTMVRINDRGPFTGGRIIDLSVGAAEAIGMVSSGVAPVRVEILDP</sequence>
<evidence type="ECO:0000256" key="1">
    <source>
        <dbReference type="ARBA" id="ARBA00023239"/>
    </source>
</evidence>
<dbReference type="GO" id="GO:0000270">
    <property type="term" value="P:peptidoglycan metabolic process"/>
    <property type="evidence" value="ECO:0007669"/>
    <property type="project" value="UniProtKB-UniRule"/>
</dbReference>
<dbReference type="EC" id="4.2.2.-" evidence="3"/>
<accession>A0A7C3ZIR3</accession>
<dbReference type="EMBL" id="DSPX01000041">
    <property type="protein sequence ID" value="HGF99884.1"/>
    <property type="molecule type" value="Genomic_DNA"/>
</dbReference>
<dbReference type="Gene3D" id="2.40.40.10">
    <property type="entry name" value="RlpA-like domain"/>
    <property type="match status" value="1"/>
</dbReference>
<gene>
    <name evidence="3" type="primary">rlpA</name>
    <name evidence="7" type="ORF">ENR15_04255</name>
</gene>
<dbReference type="InterPro" id="IPR012997">
    <property type="entry name" value="RplA"/>
</dbReference>
<evidence type="ECO:0000256" key="2">
    <source>
        <dbReference type="ARBA" id="ARBA00023316"/>
    </source>
</evidence>
<keyword evidence="3" id="KW-0732">Signal</keyword>
<comment type="caution">
    <text evidence="7">The sequence shown here is derived from an EMBL/GenBank/DDBJ whole genome shotgun (WGS) entry which is preliminary data.</text>
</comment>
<dbReference type="InterPro" id="IPR009009">
    <property type="entry name" value="RlpA-like_DPBB"/>
</dbReference>
<feature type="signal peptide" evidence="3">
    <location>
        <begin position="1"/>
        <end position="28"/>
    </location>
</feature>
<feature type="region of interest" description="Disordered" evidence="5">
    <location>
        <begin position="195"/>
        <end position="226"/>
    </location>
</feature>
<comment type="similarity">
    <text evidence="3 4">Belongs to the RlpA family.</text>
</comment>
<comment type="function">
    <text evidence="3">Lytic transglycosylase with a strong preference for naked glycan strands that lack stem peptides.</text>
</comment>
<feature type="chain" id="PRO_5028547388" description="Probable endolytic peptidoglycan transglycosylase RlpA" evidence="3">
    <location>
        <begin position="29"/>
        <end position="325"/>
    </location>
</feature>
<reference evidence="7" key="1">
    <citation type="journal article" date="2020" name="mSystems">
        <title>Genome- and Community-Level Interaction Insights into Carbon Utilization and Element Cycling Functions of Hydrothermarchaeota in Hydrothermal Sediment.</title>
        <authorList>
            <person name="Zhou Z."/>
            <person name="Liu Y."/>
            <person name="Xu W."/>
            <person name="Pan J."/>
            <person name="Luo Z.H."/>
            <person name="Li M."/>
        </authorList>
    </citation>
    <scope>NUCLEOTIDE SEQUENCE [LARGE SCALE GENOMIC DNA]</scope>
    <source>
        <strain evidence="7">SpSt-374</strain>
    </source>
</reference>
<protein>
    <recommendedName>
        <fullName evidence="3">Probable endolytic peptidoglycan transglycosylase RlpA</fullName>
        <ecNumber evidence="3">4.2.2.-</ecNumber>
    </recommendedName>
</protein>
<dbReference type="CDD" id="cd22268">
    <property type="entry name" value="DPBB_RlpA-like"/>
    <property type="match status" value="1"/>
</dbReference>
<dbReference type="Pfam" id="PF03330">
    <property type="entry name" value="DPBB_1"/>
    <property type="match status" value="1"/>
</dbReference>
<dbReference type="PANTHER" id="PTHR34183:SF8">
    <property type="entry name" value="ENDOLYTIC PEPTIDOGLYCAN TRANSGLYCOSYLASE RLPA-RELATED"/>
    <property type="match status" value="1"/>
</dbReference>
<dbReference type="SUPFAM" id="SSF50685">
    <property type="entry name" value="Barwin-like endoglucanases"/>
    <property type="match status" value="1"/>
</dbReference>
<evidence type="ECO:0000256" key="5">
    <source>
        <dbReference type="SAM" id="MobiDB-lite"/>
    </source>
</evidence>
<dbReference type="GO" id="GO:0008932">
    <property type="term" value="F:lytic endotransglycosylase activity"/>
    <property type="evidence" value="ECO:0007669"/>
    <property type="project" value="UniProtKB-UniRule"/>
</dbReference>
<dbReference type="GO" id="GO:0071555">
    <property type="term" value="P:cell wall organization"/>
    <property type="evidence" value="ECO:0007669"/>
    <property type="project" value="UniProtKB-KW"/>
</dbReference>
<evidence type="ECO:0000313" key="7">
    <source>
        <dbReference type="EMBL" id="HGF99884.1"/>
    </source>
</evidence>
<dbReference type="InterPro" id="IPR036908">
    <property type="entry name" value="RlpA-like_sf"/>
</dbReference>
<organism evidence="7">
    <name type="scientific">Planktothricoides sp. SpSt-374</name>
    <dbReference type="NCBI Taxonomy" id="2282167"/>
    <lineage>
        <taxon>Bacteria</taxon>
        <taxon>Bacillati</taxon>
        <taxon>Cyanobacteriota</taxon>
        <taxon>Cyanophyceae</taxon>
        <taxon>Oscillatoriophycideae</taxon>
        <taxon>Oscillatoriales</taxon>
        <taxon>Oscillatoriaceae</taxon>
        <taxon>Planktothricoides</taxon>
    </lineage>
</organism>
<feature type="region of interest" description="Disordered" evidence="5">
    <location>
        <begin position="44"/>
        <end position="68"/>
    </location>
</feature>
<dbReference type="InterPro" id="IPR034718">
    <property type="entry name" value="RlpA"/>
</dbReference>
<name>A0A7C3ZIR3_9CYAN</name>
<evidence type="ECO:0000256" key="3">
    <source>
        <dbReference type="HAMAP-Rule" id="MF_02071"/>
    </source>
</evidence>
<dbReference type="PANTHER" id="PTHR34183">
    <property type="entry name" value="ENDOLYTIC PEPTIDOGLYCAN TRANSGLYCOSYLASE RLPA"/>
    <property type="match status" value="1"/>
</dbReference>
<evidence type="ECO:0000256" key="4">
    <source>
        <dbReference type="RuleBase" id="RU003495"/>
    </source>
</evidence>
<feature type="domain" description="RlpA-like protein double-psi beta-barrel" evidence="6">
    <location>
        <begin position="230"/>
        <end position="320"/>
    </location>
</feature>